<sequence>MRHLFCTRLPFVLHRSIAPRFSSTNRAPAGFVVAPQSERRRPSIRRRENGCEEFVRCSSTIGLKMLNMTVVEATSSS</sequence>
<organism evidence="3">
    <name type="scientific">Soboliphyme baturini</name>
    <dbReference type="NCBI Taxonomy" id="241478"/>
    <lineage>
        <taxon>Eukaryota</taxon>
        <taxon>Metazoa</taxon>
        <taxon>Ecdysozoa</taxon>
        <taxon>Nematoda</taxon>
        <taxon>Enoplea</taxon>
        <taxon>Dorylaimia</taxon>
        <taxon>Dioctophymatida</taxon>
        <taxon>Dioctophymatoidea</taxon>
        <taxon>Soboliphymatidae</taxon>
        <taxon>Soboliphyme</taxon>
    </lineage>
</organism>
<accession>A0A183IS21</accession>
<dbReference type="Proteomes" id="UP000270296">
    <property type="component" value="Unassembled WGS sequence"/>
</dbReference>
<evidence type="ECO:0000313" key="3">
    <source>
        <dbReference type="WBParaSite" id="SBAD_0000666501-mRNA-1"/>
    </source>
</evidence>
<gene>
    <name evidence="1" type="ORF">SBAD_LOCUS6418</name>
</gene>
<reference evidence="1 2" key="2">
    <citation type="submission" date="2018-11" db="EMBL/GenBank/DDBJ databases">
        <authorList>
            <consortium name="Pathogen Informatics"/>
        </authorList>
    </citation>
    <scope>NUCLEOTIDE SEQUENCE [LARGE SCALE GENOMIC DNA]</scope>
</reference>
<proteinExistence type="predicted"/>
<dbReference type="EMBL" id="UZAM01009737">
    <property type="protein sequence ID" value="VDP09979.1"/>
    <property type="molecule type" value="Genomic_DNA"/>
</dbReference>
<dbReference type="WBParaSite" id="SBAD_0000666501-mRNA-1">
    <property type="protein sequence ID" value="SBAD_0000666501-mRNA-1"/>
    <property type="gene ID" value="SBAD_0000666501"/>
</dbReference>
<reference evidence="3" key="1">
    <citation type="submission" date="2016-06" db="UniProtKB">
        <authorList>
            <consortium name="WormBaseParasite"/>
        </authorList>
    </citation>
    <scope>IDENTIFICATION</scope>
</reference>
<dbReference type="AlphaFoldDB" id="A0A183IS21"/>
<evidence type="ECO:0000313" key="2">
    <source>
        <dbReference type="Proteomes" id="UP000270296"/>
    </source>
</evidence>
<name>A0A183IS21_9BILA</name>
<evidence type="ECO:0000313" key="1">
    <source>
        <dbReference type="EMBL" id="VDP09979.1"/>
    </source>
</evidence>
<keyword evidence="2" id="KW-1185">Reference proteome</keyword>
<protein>
    <submittedName>
        <fullName evidence="3">Secreted protein</fullName>
    </submittedName>
</protein>